<dbReference type="SUPFAM" id="SSF49503">
    <property type="entry name" value="Cupredoxins"/>
    <property type="match status" value="1"/>
</dbReference>
<protein>
    <submittedName>
        <fullName evidence="2">FtsP/CotA-like multicopper oxidase with cupredoxin domain</fullName>
    </submittedName>
</protein>
<dbReference type="InterPro" id="IPR011706">
    <property type="entry name" value="Cu-oxidase_C"/>
</dbReference>
<gene>
    <name evidence="2" type="ORF">JOF36_004132</name>
</gene>
<dbReference type="Proteomes" id="UP001519295">
    <property type="component" value="Unassembled WGS sequence"/>
</dbReference>
<feature type="domain" description="Plastocyanin-like" evidence="1">
    <location>
        <begin position="5"/>
        <end position="86"/>
    </location>
</feature>
<dbReference type="Gene3D" id="2.60.40.420">
    <property type="entry name" value="Cupredoxins - blue copper proteins"/>
    <property type="match status" value="1"/>
</dbReference>
<evidence type="ECO:0000259" key="1">
    <source>
        <dbReference type="Pfam" id="PF07731"/>
    </source>
</evidence>
<sequence>MSRIDEVVTVGHTEMWELRNGLPMPHSFHVHDVQFAIVSIDGSPPPPDLAGRKDTVYIEPNRTYRPLMRFDDYPDPAMPYMYHSTCCWTRTRTTTTTRE</sequence>
<dbReference type="EMBL" id="JAGINU010000001">
    <property type="protein sequence ID" value="MBP2368436.1"/>
    <property type="molecule type" value="Genomic_DNA"/>
</dbReference>
<dbReference type="Pfam" id="PF07731">
    <property type="entry name" value="Cu-oxidase_2"/>
    <property type="match status" value="1"/>
</dbReference>
<keyword evidence="3" id="KW-1185">Reference proteome</keyword>
<evidence type="ECO:0000313" key="2">
    <source>
        <dbReference type="EMBL" id="MBP2368436.1"/>
    </source>
</evidence>
<name>A0ABS4VWY8_9PSEU</name>
<proteinExistence type="predicted"/>
<organism evidence="2 3">
    <name type="scientific">Pseudonocardia parietis</name>
    <dbReference type="NCBI Taxonomy" id="570936"/>
    <lineage>
        <taxon>Bacteria</taxon>
        <taxon>Bacillati</taxon>
        <taxon>Actinomycetota</taxon>
        <taxon>Actinomycetes</taxon>
        <taxon>Pseudonocardiales</taxon>
        <taxon>Pseudonocardiaceae</taxon>
        <taxon>Pseudonocardia</taxon>
    </lineage>
</organism>
<accession>A0ABS4VWY8</accession>
<comment type="caution">
    <text evidence="2">The sequence shown here is derived from an EMBL/GenBank/DDBJ whole genome shotgun (WGS) entry which is preliminary data.</text>
</comment>
<reference evidence="2 3" key="1">
    <citation type="submission" date="2021-03" db="EMBL/GenBank/DDBJ databases">
        <title>Sequencing the genomes of 1000 actinobacteria strains.</title>
        <authorList>
            <person name="Klenk H.-P."/>
        </authorList>
    </citation>
    <scope>NUCLEOTIDE SEQUENCE [LARGE SCALE GENOMIC DNA]</scope>
    <source>
        <strain evidence="2 3">DSM 45256</strain>
    </source>
</reference>
<dbReference type="RefSeq" id="WP_210029553.1">
    <property type="nucleotide sequence ID" value="NZ_JAGINU010000001.1"/>
</dbReference>
<evidence type="ECO:0000313" key="3">
    <source>
        <dbReference type="Proteomes" id="UP001519295"/>
    </source>
</evidence>
<dbReference type="InterPro" id="IPR008972">
    <property type="entry name" value="Cupredoxin"/>
</dbReference>